<reference evidence="2" key="1">
    <citation type="submission" date="2023-03" db="EMBL/GenBank/DDBJ databases">
        <title>Massive genome expansion in bonnet fungi (Mycena s.s.) driven by repeated elements and novel gene families across ecological guilds.</title>
        <authorList>
            <consortium name="Lawrence Berkeley National Laboratory"/>
            <person name="Harder C.B."/>
            <person name="Miyauchi S."/>
            <person name="Viragh M."/>
            <person name="Kuo A."/>
            <person name="Thoen E."/>
            <person name="Andreopoulos B."/>
            <person name="Lu D."/>
            <person name="Skrede I."/>
            <person name="Drula E."/>
            <person name="Henrissat B."/>
            <person name="Morin E."/>
            <person name="Kohler A."/>
            <person name="Barry K."/>
            <person name="LaButti K."/>
            <person name="Morin E."/>
            <person name="Salamov A."/>
            <person name="Lipzen A."/>
            <person name="Mereny Z."/>
            <person name="Hegedus B."/>
            <person name="Baldrian P."/>
            <person name="Stursova M."/>
            <person name="Weitz H."/>
            <person name="Taylor A."/>
            <person name="Grigoriev I.V."/>
            <person name="Nagy L.G."/>
            <person name="Martin F."/>
            <person name="Kauserud H."/>
        </authorList>
    </citation>
    <scope>NUCLEOTIDE SEQUENCE</scope>
    <source>
        <strain evidence="2">CBHHK002</strain>
    </source>
</reference>
<evidence type="ECO:0000256" key="1">
    <source>
        <dbReference type="SAM" id="MobiDB-lite"/>
    </source>
</evidence>
<comment type="caution">
    <text evidence="2">The sequence shown here is derived from an EMBL/GenBank/DDBJ whole genome shotgun (WGS) entry which is preliminary data.</text>
</comment>
<dbReference type="EMBL" id="JARIHO010000007">
    <property type="protein sequence ID" value="KAJ7358427.1"/>
    <property type="molecule type" value="Genomic_DNA"/>
</dbReference>
<protein>
    <submittedName>
        <fullName evidence="2">Uncharacterized protein</fullName>
    </submittedName>
</protein>
<feature type="compositionally biased region" description="Polar residues" evidence="1">
    <location>
        <begin position="1"/>
        <end position="11"/>
    </location>
</feature>
<gene>
    <name evidence="2" type="ORF">DFH08DRAFT_1043476</name>
</gene>
<accession>A0AAD7AGY6</accession>
<sequence>MPIRTTNTLEGNHTKDKNRTAAGGGSVTGHVIPDGEGDGFGNKLSIQTVAIVKAVKALQRIHKVDQGEPSWPVCHILNNTTLYFQLLHRILAGDDVLHGKDGYSSPSPAVSSGMSFTPPWLSAASWATPRSFKRWATKLGGSCTFTAVHGKEIGWEPELPPEHILGAVDAEVELIVKTCEGGKVV</sequence>
<dbReference type="AlphaFoldDB" id="A0AAD7AGY6"/>
<feature type="region of interest" description="Disordered" evidence="1">
    <location>
        <begin position="1"/>
        <end position="34"/>
    </location>
</feature>
<proteinExistence type="predicted"/>
<organism evidence="2 3">
    <name type="scientific">Mycena albidolilacea</name>
    <dbReference type="NCBI Taxonomy" id="1033008"/>
    <lineage>
        <taxon>Eukaryota</taxon>
        <taxon>Fungi</taxon>
        <taxon>Dikarya</taxon>
        <taxon>Basidiomycota</taxon>
        <taxon>Agaricomycotina</taxon>
        <taxon>Agaricomycetes</taxon>
        <taxon>Agaricomycetidae</taxon>
        <taxon>Agaricales</taxon>
        <taxon>Marasmiineae</taxon>
        <taxon>Mycenaceae</taxon>
        <taxon>Mycena</taxon>
    </lineage>
</organism>
<dbReference type="Proteomes" id="UP001218218">
    <property type="component" value="Unassembled WGS sequence"/>
</dbReference>
<name>A0AAD7AGY6_9AGAR</name>
<evidence type="ECO:0000313" key="2">
    <source>
        <dbReference type="EMBL" id="KAJ7358427.1"/>
    </source>
</evidence>
<evidence type="ECO:0000313" key="3">
    <source>
        <dbReference type="Proteomes" id="UP001218218"/>
    </source>
</evidence>
<keyword evidence="3" id="KW-1185">Reference proteome</keyword>